<reference evidence="2 3" key="1">
    <citation type="submission" date="2011-02" db="EMBL/GenBank/DDBJ databases">
        <title>The Genome Sequence of Sphaeroforma arctica JP610.</title>
        <authorList>
            <consortium name="The Broad Institute Genome Sequencing Platform"/>
            <person name="Russ C."/>
            <person name="Cuomo C."/>
            <person name="Young S.K."/>
            <person name="Zeng Q."/>
            <person name="Gargeya S."/>
            <person name="Alvarado L."/>
            <person name="Berlin A."/>
            <person name="Chapman S.B."/>
            <person name="Chen Z."/>
            <person name="Freedman E."/>
            <person name="Gellesch M."/>
            <person name="Goldberg J."/>
            <person name="Griggs A."/>
            <person name="Gujja S."/>
            <person name="Heilman E."/>
            <person name="Heiman D."/>
            <person name="Howarth C."/>
            <person name="Mehta T."/>
            <person name="Neiman D."/>
            <person name="Pearson M."/>
            <person name="Roberts A."/>
            <person name="Saif S."/>
            <person name="Shea T."/>
            <person name="Shenoy N."/>
            <person name="Sisk P."/>
            <person name="Stolte C."/>
            <person name="Sykes S."/>
            <person name="White J."/>
            <person name="Yandava C."/>
            <person name="Burger G."/>
            <person name="Gray M.W."/>
            <person name="Holland P.W.H."/>
            <person name="King N."/>
            <person name="Lang F.B.F."/>
            <person name="Roger A.J."/>
            <person name="Ruiz-Trillo I."/>
            <person name="Haas B."/>
            <person name="Nusbaum C."/>
            <person name="Birren B."/>
        </authorList>
    </citation>
    <scope>NUCLEOTIDE SEQUENCE [LARGE SCALE GENOMIC DNA]</scope>
    <source>
        <strain evidence="2 3">JP610</strain>
    </source>
</reference>
<proteinExistence type="predicted"/>
<protein>
    <submittedName>
        <fullName evidence="2">Uncharacterized protein</fullName>
    </submittedName>
</protein>
<feature type="compositionally biased region" description="Basic and acidic residues" evidence="1">
    <location>
        <begin position="96"/>
        <end position="107"/>
    </location>
</feature>
<sequence>MAHLILLNASRQSVRDGSTSPHDSSPSVSSQRRGTVNVDTPSSSAGCRMTQSLNRYMEQNPSDALRRLAVERSNFTFDTESLAGSIVDGENSTPHSDGDADCRKPGHVEVCAE</sequence>
<dbReference type="RefSeq" id="XP_014160410.1">
    <property type="nucleotide sequence ID" value="XM_014304935.1"/>
</dbReference>
<feature type="compositionally biased region" description="Polar residues" evidence="1">
    <location>
        <begin position="31"/>
        <end position="47"/>
    </location>
</feature>
<feature type="region of interest" description="Disordered" evidence="1">
    <location>
        <begin position="85"/>
        <end position="113"/>
    </location>
</feature>
<keyword evidence="3" id="KW-1185">Reference proteome</keyword>
<evidence type="ECO:0000256" key="1">
    <source>
        <dbReference type="SAM" id="MobiDB-lite"/>
    </source>
</evidence>
<feature type="region of interest" description="Disordered" evidence="1">
    <location>
        <begin position="1"/>
        <end position="47"/>
    </location>
</feature>
<dbReference type="Proteomes" id="UP000054560">
    <property type="component" value="Unassembled WGS sequence"/>
</dbReference>
<dbReference type="AlphaFoldDB" id="A0A0L0GE22"/>
<dbReference type="GeneID" id="25901842"/>
<evidence type="ECO:0000313" key="3">
    <source>
        <dbReference type="Proteomes" id="UP000054560"/>
    </source>
</evidence>
<dbReference type="EMBL" id="KQ241648">
    <property type="protein sequence ID" value="KNC86508.1"/>
    <property type="molecule type" value="Genomic_DNA"/>
</dbReference>
<name>A0A0L0GE22_9EUKA</name>
<organism evidence="2 3">
    <name type="scientific">Sphaeroforma arctica JP610</name>
    <dbReference type="NCBI Taxonomy" id="667725"/>
    <lineage>
        <taxon>Eukaryota</taxon>
        <taxon>Ichthyosporea</taxon>
        <taxon>Ichthyophonida</taxon>
        <taxon>Sphaeroforma</taxon>
    </lineage>
</organism>
<feature type="compositionally biased region" description="Low complexity" evidence="1">
    <location>
        <begin position="18"/>
        <end position="30"/>
    </location>
</feature>
<gene>
    <name evidence="2" type="ORF">SARC_01338</name>
</gene>
<accession>A0A0L0GE22</accession>
<evidence type="ECO:0000313" key="2">
    <source>
        <dbReference type="EMBL" id="KNC86508.1"/>
    </source>
</evidence>